<sequence length="339" mass="38779">MEKMFDERLPVVRGRAKQHSSANSRRGLFGHSGQHGGGAHRHNICPRVLIDDEDYCVSPKRKIQQECHQPKLSERNQKEKMRHSTIREKEWHQPKFSERPPIFDEEEQVIVNDNNTHAYVASQDVRVIVHQNLCENESHIAKMRESENKSELSDSTHYKVESVNNESVGDENREEMDAQDNTILVERNEKVAIQLNPLCVAQNLNHDMDNAIKHNQNICADLTGTHVDTSAEFLSDESLCALNDPCNTSYNNKQHLIQSVTCADLFTRISPLECLCYTMLNMPIIIEQMLEKISDITSLSSLNTTHSFQFTFVLIGEHVVDTFQVHAICITYNKLADLD</sequence>
<evidence type="ECO:0000256" key="1">
    <source>
        <dbReference type="SAM" id="MobiDB-lite"/>
    </source>
</evidence>
<name>A0A921Q1Z2_SORBI</name>
<organism evidence="2 3">
    <name type="scientific">Sorghum bicolor</name>
    <name type="common">Sorghum</name>
    <name type="synonym">Sorghum vulgare</name>
    <dbReference type="NCBI Taxonomy" id="4558"/>
    <lineage>
        <taxon>Eukaryota</taxon>
        <taxon>Viridiplantae</taxon>
        <taxon>Streptophyta</taxon>
        <taxon>Embryophyta</taxon>
        <taxon>Tracheophyta</taxon>
        <taxon>Spermatophyta</taxon>
        <taxon>Magnoliopsida</taxon>
        <taxon>Liliopsida</taxon>
        <taxon>Poales</taxon>
        <taxon>Poaceae</taxon>
        <taxon>PACMAD clade</taxon>
        <taxon>Panicoideae</taxon>
        <taxon>Andropogonodae</taxon>
        <taxon>Andropogoneae</taxon>
        <taxon>Sorghinae</taxon>
        <taxon>Sorghum</taxon>
    </lineage>
</organism>
<protein>
    <submittedName>
        <fullName evidence="2">Uncharacterized protein</fullName>
    </submittedName>
</protein>
<feature type="region of interest" description="Disordered" evidence="1">
    <location>
        <begin position="1"/>
        <end position="41"/>
    </location>
</feature>
<feature type="compositionally biased region" description="Basic and acidic residues" evidence="1">
    <location>
        <begin position="1"/>
        <end position="10"/>
    </location>
</feature>
<proteinExistence type="predicted"/>
<reference evidence="2" key="1">
    <citation type="journal article" date="2019" name="BMC Genomics">
        <title>A new reference genome for Sorghum bicolor reveals high levels of sequence similarity between sweet and grain genotypes: implications for the genetics of sugar metabolism.</title>
        <authorList>
            <person name="Cooper E.A."/>
            <person name="Brenton Z.W."/>
            <person name="Flinn B.S."/>
            <person name="Jenkins J."/>
            <person name="Shu S."/>
            <person name="Flowers D."/>
            <person name="Luo F."/>
            <person name="Wang Y."/>
            <person name="Xia P."/>
            <person name="Barry K."/>
            <person name="Daum C."/>
            <person name="Lipzen A."/>
            <person name="Yoshinaga Y."/>
            <person name="Schmutz J."/>
            <person name="Saski C."/>
            <person name="Vermerris W."/>
            <person name="Kresovich S."/>
        </authorList>
    </citation>
    <scope>NUCLEOTIDE SEQUENCE</scope>
</reference>
<accession>A0A921Q1Z2</accession>
<feature type="region of interest" description="Disordered" evidence="1">
    <location>
        <begin position="63"/>
        <end position="86"/>
    </location>
</feature>
<feature type="compositionally biased region" description="Basic and acidic residues" evidence="1">
    <location>
        <begin position="63"/>
        <end position="79"/>
    </location>
</feature>
<dbReference type="AlphaFoldDB" id="A0A921Q1Z2"/>
<dbReference type="EMBL" id="CM027689">
    <property type="protein sequence ID" value="KAG0513827.1"/>
    <property type="molecule type" value="Genomic_DNA"/>
</dbReference>
<evidence type="ECO:0000313" key="2">
    <source>
        <dbReference type="EMBL" id="KAG0513827.1"/>
    </source>
</evidence>
<reference evidence="2" key="2">
    <citation type="submission" date="2020-10" db="EMBL/GenBank/DDBJ databases">
        <authorList>
            <person name="Cooper E.A."/>
            <person name="Brenton Z.W."/>
            <person name="Flinn B.S."/>
            <person name="Jenkins J."/>
            <person name="Shu S."/>
            <person name="Flowers D."/>
            <person name="Luo F."/>
            <person name="Wang Y."/>
            <person name="Xia P."/>
            <person name="Barry K."/>
            <person name="Daum C."/>
            <person name="Lipzen A."/>
            <person name="Yoshinaga Y."/>
            <person name="Schmutz J."/>
            <person name="Saski C."/>
            <person name="Vermerris W."/>
            <person name="Kresovich S."/>
        </authorList>
    </citation>
    <scope>NUCLEOTIDE SEQUENCE</scope>
</reference>
<dbReference type="Proteomes" id="UP000807115">
    <property type="component" value="Chromosome 10"/>
</dbReference>
<evidence type="ECO:0000313" key="3">
    <source>
        <dbReference type="Proteomes" id="UP000807115"/>
    </source>
</evidence>
<comment type="caution">
    <text evidence="2">The sequence shown here is derived from an EMBL/GenBank/DDBJ whole genome shotgun (WGS) entry which is preliminary data.</text>
</comment>
<gene>
    <name evidence="2" type="ORF">BDA96_10G136800</name>
</gene>